<feature type="transmembrane region" description="Helical" evidence="11">
    <location>
        <begin position="41"/>
        <end position="62"/>
    </location>
</feature>
<keyword evidence="9 11" id="KW-0472">Membrane</keyword>
<dbReference type="InterPro" id="IPR003593">
    <property type="entry name" value="AAA+_ATPase"/>
</dbReference>
<keyword evidence="5 11" id="KW-0812">Transmembrane</keyword>
<dbReference type="GO" id="GO:0030256">
    <property type="term" value="C:type I protein secretion system complex"/>
    <property type="evidence" value="ECO:0007669"/>
    <property type="project" value="InterPro"/>
</dbReference>
<dbReference type="GO" id="GO:0034040">
    <property type="term" value="F:ATPase-coupled lipid transmembrane transporter activity"/>
    <property type="evidence" value="ECO:0007669"/>
    <property type="project" value="TreeGrafter"/>
</dbReference>
<gene>
    <name evidence="14" type="ORF">K1W69_03835</name>
</gene>
<keyword evidence="6" id="KW-0547">Nucleotide-binding</keyword>
<keyword evidence="3" id="KW-0813">Transport</keyword>
<feature type="domain" description="ABC transmembrane type-1" evidence="13">
    <location>
        <begin position="9"/>
        <end position="287"/>
    </location>
</feature>
<evidence type="ECO:0000313" key="15">
    <source>
        <dbReference type="Proteomes" id="UP001196509"/>
    </source>
</evidence>
<dbReference type="InterPro" id="IPR027417">
    <property type="entry name" value="P-loop_NTPase"/>
</dbReference>
<feature type="domain" description="ABC transporter" evidence="12">
    <location>
        <begin position="318"/>
        <end position="554"/>
    </location>
</feature>
<evidence type="ECO:0000256" key="2">
    <source>
        <dbReference type="ARBA" id="ARBA00005417"/>
    </source>
</evidence>
<dbReference type="PANTHER" id="PTHR24221">
    <property type="entry name" value="ATP-BINDING CASSETTE SUB-FAMILY B"/>
    <property type="match status" value="1"/>
</dbReference>
<evidence type="ECO:0000259" key="13">
    <source>
        <dbReference type="PROSITE" id="PS50929"/>
    </source>
</evidence>
<evidence type="ECO:0000256" key="9">
    <source>
        <dbReference type="ARBA" id="ARBA00023136"/>
    </source>
</evidence>
<name>A0AAE3CZ56_9HYPH</name>
<proteinExistence type="inferred from homology"/>
<evidence type="ECO:0000313" key="14">
    <source>
        <dbReference type="EMBL" id="MBW8636309.1"/>
    </source>
</evidence>
<dbReference type="PANTHER" id="PTHR24221:SF248">
    <property type="entry name" value="ABC TRANSPORTER TRANSMEMBRANE REGION"/>
    <property type="match status" value="1"/>
</dbReference>
<dbReference type="Pfam" id="PF00664">
    <property type="entry name" value="ABC_membrane"/>
    <property type="match status" value="1"/>
</dbReference>
<evidence type="ECO:0000256" key="6">
    <source>
        <dbReference type="ARBA" id="ARBA00022741"/>
    </source>
</evidence>
<keyword evidence="4" id="KW-1003">Cell membrane</keyword>
<dbReference type="GO" id="GO:0005524">
    <property type="term" value="F:ATP binding"/>
    <property type="evidence" value="ECO:0007669"/>
    <property type="project" value="UniProtKB-KW"/>
</dbReference>
<evidence type="ECO:0000256" key="11">
    <source>
        <dbReference type="SAM" id="Phobius"/>
    </source>
</evidence>
<evidence type="ECO:0000256" key="1">
    <source>
        <dbReference type="ARBA" id="ARBA00004651"/>
    </source>
</evidence>
<evidence type="ECO:0000259" key="12">
    <source>
        <dbReference type="PROSITE" id="PS50893"/>
    </source>
</evidence>
<evidence type="ECO:0000256" key="3">
    <source>
        <dbReference type="ARBA" id="ARBA00022448"/>
    </source>
</evidence>
<dbReference type="GO" id="GO:0140359">
    <property type="term" value="F:ABC-type transporter activity"/>
    <property type="evidence" value="ECO:0007669"/>
    <property type="project" value="InterPro"/>
</dbReference>
<dbReference type="Pfam" id="PF00005">
    <property type="entry name" value="ABC_tran"/>
    <property type="match status" value="1"/>
</dbReference>
<dbReference type="InterPro" id="IPR010128">
    <property type="entry name" value="ATPase_T1SS_PrtD-like"/>
</dbReference>
<evidence type="ECO:0000256" key="5">
    <source>
        <dbReference type="ARBA" id="ARBA00022692"/>
    </source>
</evidence>
<feature type="transmembrane region" description="Helical" evidence="11">
    <location>
        <begin position="7"/>
        <end position="29"/>
    </location>
</feature>
<dbReference type="PROSITE" id="PS50929">
    <property type="entry name" value="ABC_TM1F"/>
    <property type="match status" value="1"/>
</dbReference>
<keyword evidence="8 11" id="KW-1133">Transmembrane helix</keyword>
<dbReference type="Gene3D" id="3.40.50.300">
    <property type="entry name" value="P-loop containing nucleotide triphosphate hydrolases"/>
    <property type="match status" value="1"/>
</dbReference>
<comment type="subcellular location">
    <subcellularLocation>
        <location evidence="1">Cell membrane</location>
        <topology evidence="1">Multi-pass membrane protein</topology>
    </subcellularLocation>
</comment>
<dbReference type="AlphaFoldDB" id="A0AAE3CZ56"/>
<organism evidence="14 15">
    <name type="scientific">Flavimaribacter sediminis</name>
    <dbReference type="NCBI Taxonomy" id="2865987"/>
    <lineage>
        <taxon>Bacteria</taxon>
        <taxon>Pseudomonadati</taxon>
        <taxon>Pseudomonadota</taxon>
        <taxon>Alphaproteobacteria</taxon>
        <taxon>Hyphomicrobiales</taxon>
        <taxon>Rhizobiaceae</taxon>
        <taxon>Flavimaribacter</taxon>
    </lineage>
</organism>
<feature type="transmembrane region" description="Helical" evidence="11">
    <location>
        <begin position="140"/>
        <end position="162"/>
    </location>
</feature>
<comment type="caution">
    <text evidence="14">The sequence shown here is derived from an EMBL/GenBank/DDBJ whole genome shotgun (WGS) entry which is preliminary data.</text>
</comment>
<evidence type="ECO:0000256" key="10">
    <source>
        <dbReference type="SAM" id="MobiDB-lite"/>
    </source>
</evidence>
<dbReference type="InterPro" id="IPR047957">
    <property type="entry name" value="ABC_AprD-like_6TM"/>
</dbReference>
<dbReference type="Gene3D" id="1.20.1560.10">
    <property type="entry name" value="ABC transporter type 1, transmembrane domain"/>
    <property type="match status" value="1"/>
</dbReference>
<reference evidence="14" key="1">
    <citation type="submission" date="2021-08" db="EMBL/GenBank/DDBJ databases">
        <title>Hoeflea bacterium WL0058 sp. nov., isolated from the sediment.</title>
        <authorList>
            <person name="Wang L."/>
            <person name="Zhang D."/>
        </authorList>
    </citation>
    <scope>NUCLEOTIDE SEQUENCE</scope>
    <source>
        <strain evidence="14">WL0058</strain>
    </source>
</reference>
<protein>
    <submittedName>
        <fullName evidence="14">Type I secretion system permease/ATPase</fullName>
    </submittedName>
</protein>
<dbReference type="FunFam" id="3.40.50.300:FF:001444">
    <property type="entry name" value="ABC transporter ATP-binding protein"/>
    <property type="match status" value="1"/>
</dbReference>
<accession>A0AAE3CZ56</accession>
<dbReference type="InterPro" id="IPR036640">
    <property type="entry name" value="ABC1_TM_sf"/>
</dbReference>
<feature type="region of interest" description="Disordered" evidence="10">
    <location>
        <begin position="536"/>
        <end position="557"/>
    </location>
</feature>
<dbReference type="GO" id="GO:0016887">
    <property type="term" value="F:ATP hydrolysis activity"/>
    <property type="evidence" value="ECO:0007669"/>
    <property type="project" value="InterPro"/>
</dbReference>
<dbReference type="InterPro" id="IPR039421">
    <property type="entry name" value="Type_1_exporter"/>
</dbReference>
<dbReference type="InterPro" id="IPR003439">
    <property type="entry name" value="ABC_transporter-like_ATP-bd"/>
</dbReference>
<dbReference type="SUPFAM" id="SSF52540">
    <property type="entry name" value="P-loop containing nucleoside triphosphate hydrolases"/>
    <property type="match status" value="1"/>
</dbReference>
<evidence type="ECO:0000256" key="4">
    <source>
        <dbReference type="ARBA" id="ARBA00022475"/>
    </source>
</evidence>
<dbReference type="PROSITE" id="PS50893">
    <property type="entry name" value="ABC_TRANSPORTER_2"/>
    <property type="match status" value="1"/>
</dbReference>
<sequence length="557" mass="59545">MNRSRKALLGVALFSSVINILMLSGPLFMMQVYDRVLPSRSIPTLIALAILVGLLFAIQGVLDGIRARILQRVGRSFDSFLSGRVFNTILRLPLAKPAHGDGLQPVRDLDQIRMFLGSAGPAAFFDLPWMPLYIVVCYLIHPLIGYAAIAGALVIVAVSLTAEFANRGPSREAAELAGPRNSVLDAGRRNAEVVAAMGMSERLRSRWESINSKYLDSQQKAADRTSGLSSIARTFRLFIQSMVLALGAFLVIENEVTTGAIIASAILVSRALGPVEQAVAHWKNLVAARISWRRLGELLKVMPDQPNALQLPAPQKSLSVEHVTAVPPGSKRLVVQDIAFALSAGDGLGVVGASGSGKSSLARLLIGAWRPVRGTVRLDGASLDQWSSEQLGAHIGYLPQDIELFDGSVADNICRFDPDAKDEDVIAAAMAAGVHELILKFPDGYETQLGEGGSALSAGQRQRVALARALYRDPFLVVLDEPNSNLDGAGEEALTSAIRGVRKRGGVVVVIAHRPSAIAAVNLVLAMGEGKQMGFGPKEEIVSTTPRPVKQVERTVS</sequence>
<dbReference type="EMBL" id="JAICBX010000001">
    <property type="protein sequence ID" value="MBW8636309.1"/>
    <property type="molecule type" value="Genomic_DNA"/>
</dbReference>
<dbReference type="PROSITE" id="PS00211">
    <property type="entry name" value="ABC_TRANSPORTER_1"/>
    <property type="match status" value="1"/>
</dbReference>
<dbReference type="CDD" id="cd18586">
    <property type="entry name" value="ABC_6TM_PrtD_like"/>
    <property type="match status" value="1"/>
</dbReference>
<dbReference type="NCBIfam" id="TIGR01842">
    <property type="entry name" value="type_I_sec_PrtD"/>
    <property type="match status" value="1"/>
</dbReference>
<dbReference type="InterPro" id="IPR011527">
    <property type="entry name" value="ABC1_TM_dom"/>
</dbReference>
<keyword evidence="7" id="KW-0067">ATP-binding</keyword>
<keyword evidence="15" id="KW-1185">Reference proteome</keyword>
<dbReference type="FunFam" id="1.20.1560.10:FF:000109">
    <property type="entry name" value="Alkaline protease secretion ATP-binding protein aprD"/>
    <property type="match status" value="1"/>
</dbReference>
<evidence type="ECO:0000256" key="7">
    <source>
        <dbReference type="ARBA" id="ARBA00022840"/>
    </source>
</evidence>
<dbReference type="Proteomes" id="UP001196509">
    <property type="component" value="Unassembled WGS sequence"/>
</dbReference>
<dbReference type="SMART" id="SM00382">
    <property type="entry name" value="AAA"/>
    <property type="match status" value="1"/>
</dbReference>
<dbReference type="SUPFAM" id="SSF90123">
    <property type="entry name" value="ABC transporter transmembrane region"/>
    <property type="match status" value="1"/>
</dbReference>
<dbReference type="InterPro" id="IPR017871">
    <property type="entry name" value="ABC_transporter-like_CS"/>
</dbReference>
<comment type="similarity">
    <text evidence="2">Belongs to the ABC transporter superfamily.</text>
</comment>
<dbReference type="GO" id="GO:0005886">
    <property type="term" value="C:plasma membrane"/>
    <property type="evidence" value="ECO:0007669"/>
    <property type="project" value="UniProtKB-SubCell"/>
</dbReference>
<evidence type="ECO:0000256" key="8">
    <source>
        <dbReference type="ARBA" id="ARBA00022989"/>
    </source>
</evidence>
<dbReference type="GO" id="GO:0030253">
    <property type="term" value="P:protein secretion by the type I secretion system"/>
    <property type="evidence" value="ECO:0007669"/>
    <property type="project" value="InterPro"/>
</dbReference>